<feature type="domain" description="Ketoreductase" evidence="1">
    <location>
        <begin position="8"/>
        <end position="162"/>
    </location>
</feature>
<dbReference type="PANTHER" id="PTHR43975:SF2">
    <property type="entry name" value="EG:BACR7A4.14 PROTEIN-RELATED"/>
    <property type="match status" value="1"/>
</dbReference>
<dbReference type="Proteomes" id="UP001595377">
    <property type="component" value="Unassembled WGS sequence"/>
</dbReference>
<reference evidence="3" key="1">
    <citation type="journal article" date="2019" name="Int. J. Syst. Evol. Microbiol.">
        <title>The Global Catalogue of Microorganisms (GCM) 10K type strain sequencing project: providing services to taxonomists for standard genome sequencing and annotation.</title>
        <authorList>
            <consortium name="The Broad Institute Genomics Platform"/>
            <consortium name="The Broad Institute Genome Sequencing Center for Infectious Disease"/>
            <person name="Wu L."/>
            <person name="Ma J."/>
        </authorList>
    </citation>
    <scope>NUCLEOTIDE SEQUENCE [LARGE SCALE GENOMIC DNA]</scope>
    <source>
        <strain evidence="3">KCTC 52677</strain>
    </source>
</reference>
<dbReference type="SUPFAM" id="SSF51735">
    <property type="entry name" value="NAD(P)-binding Rossmann-fold domains"/>
    <property type="match status" value="1"/>
</dbReference>
<dbReference type="PANTHER" id="PTHR43975">
    <property type="entry name" value="ZGC:101858"/>
    <property type="match status" value="1"/>
</dbReference>
<gene>
    <name evidence="2" type="ORF">ACFOHH_14605</name>
</gene>
<dbReference type="PRINTS" id="PR00081">
    <property type="entry name" value="GDHRDH"/>
</dbReference>
<evidence type="ECO:0000259" key="1">
    <source>
        <dbReference type="SMART" id="SM00822"/>
    </source>
</evidence>
<dbReference type="RefSeq" id="WP_257315288.1">
    <property type="nucleotide sequence ID" value="NZ_JANFDG010000011.1"/>
</dbReference>
<dbReference type="InterPro" id="IPR036291">
    <property type="entry name" value="NAD(P)-bd_dom_sf"/>
</dbReference>
<proteinExistence type="predicted"/>
<keyword evidence="3" id="KW-1185">Reference proteome</keyword>
<name>A0ABV7DHC4_9HYPH</name>
<dbReference type="PROSITE" id="PS00061">
    <property type="entry name" value="ADH_SHORT"/>
    <property type="match status" value="1"/>
</dbReference>
<dbReference type="CDD" id="cd05233">
    <property type="entry name" value="SDR_c"/>
    <property type="match status" value="1"/>
</dbReference>
<evidence type="ECO:0000313" key="3">
    <source>
        <dbReference type="Proteomes" id="UP001595377"/>
    </source>
</evidence>
<dbReference type="EMBL" id="JBHRSP010000023">
    <property type="protein sequence ID" value="MFC3074339.1"/>
    <property type="molecule type" value="Genomic_DNA"/>
</dbReference>
<dbReference type="NCBIfam" id="NF005559">
    <property type="entry name" value="PRK07231.1"/>
    <property type="match status" value="1"/>
</dbReference>
<sequence length="254" mass="25827">MSRDFTGKSVLVTGATSGIGSAIARLFAERGAAVLLTGRNARAGLELRQAIVGDGGRAEFEAADVTVPGAAEALLAAAARHFGRIDVLVNNAGILHRGDITQCSDDQWAATLEINVTSVFRMSRAAVRAMIPEGGGAIVNIASDWGLVGATGALAYGVSKGAVVQLTRSMALDHARQGIRVNAVCPGDTDTSMLESAIPGLDHAARLAALGEAIPMGRVATPQEVARVVCFAASEEASFMTGAMLAVDGGNSAG</sequence>
<evidence type="ECO:0000313" key="2">
    <source>
        <dbReference type="EMBL" id="MFC3074339.1"/>
    </source>
</evidence>
<dbReference type="InterPro" id="IPR020904">
    <property type="entry name" value="Sc_DH/Rdtase_CS"/>
</dbReference>
<dbReference type="GO" id="GO:0016491">
    <property type="term" value="F:oxidoreductase activity"/>
    <property type="evidence" value="ECO:0007669"/>
    <property type="project" value="UniProtKB-KW"/>
</dbReference>
<dbReference type="SMART" id="SM00822">
    <property type="entry name" value="PKS_KR"/>
    <property type="match status" value="1"/>
</dbReference>
<dbReference type="InterPro" id="IPR057326">
    <property type="entry name" value="KR_dom"/>
</dbReference>
<keyword evidence="2" id="KW-0560">Oxidoreductase</keyword>
<accession>A0ABV7DHC4</accession>
<comment type="caution">
    <text evidence="2">The sequence shown here is derived from an EMBL/GenBank/DDBJ whole genome shotgun (WGS) entry which is preliminary data.</text>
</comment>
<organism evidence="2 3">
    <name type="scientific">Shinella pollutisoli</name>
    <dbReference type="NCBI Taxonomy" id="2250594"/>
    <lineage>
        <taxon>Bacteria</taxon>
        <taxon>Pseudomonadati</taxon>
        <taxon>Pseudomonadota</taxon>
        <taxon>Alphaproteobacteria</taxon>
        <taxon>Hyphomicrobiales</taxon>
        <taxon>Rhizobiaceae</taxon>
        <taxon>Shinella</taxon>
    </lineage>
</organism>
<dbReference type="Pfam" id="PF13561">
    <property type="entry name" value="adh_short_C2"/>
    <property type="match status" value="1"/>
</dbReference>
<dbReference type="InterPro" id="IPR002347">
    <property type="entry name" value="SDR_fam"/>
</dbReference>
<protein>
    <submittedName>
        <fullName evidence="2">SDR family NAD(P)-dependent oxidoreductase</fullName>
        <ecNumber evidence="2">1.1.1.-</ecNumber>
    </submittedName>
</protein>
<dbReference type="EC" id="1.1.1.-" evidence="2"/>
<dbReference type="PRINTS" id="PR00080">
    <property type="entry name" value="SDRFAMILY"/>
</dbReference>
<dbReference type="Gene3D" id="3.40.50.720">
    <property type="entry name" value="NAD(P)-binding Rossmann-like Domain"/>
    <property type="match status" value="1"/>
</dbReference>